<comment type="caution">
    <text evidence="4">The sequence shown here is derived from an EMBL/GenBank/DDBJ whole genome shotgun (WGS) entry which is preliminary data.</text>
</comment>
<dbReference type="Pfam" id="PF02458">
    <property type="entry name" value="Transferase"/>
    <property type="match status" value="1"/>
</dbReference>
<protein>
    <submittedName>
        <fullName evidence="4">Uncharacterized protein</fullName>
    </submittedName>
</protein>
<accession>A0AAV0M685</accession>
<dbReference type="InterPro" id="IPR023213">
    <property type="entry name" value="CAT-like_dom_sf"/>
</dbReference>
<dbReference type="GO" id="GO:0016746">
    <property type="term" value="F:acyltransferase activity"/>
    <property type="evidence" value="ECO:0007669"/>
    <property type="project" value="UniProtKB-KW"/>
</dbReference>
<reference evidence="4" key="1">
    <citation type="submission" date="2022-08" db="EMBL/GenBank/DDBJ databases">
        <authorList>
            <person name="Gutierrez-Valencia J."/>
        </authorList>
    </citation>
    <scope>NUCLEOTIDE SEQUENCE</scope>
</reference>
<evidence type="ECO:0000256" key="1">
    <source>
        <dbReference type="ARBA" id="ARBA00009861"/>
    </source>
</evidence>
<dbReference type="PANTHER" id="PTHR31623:SF110">
    <property type="entry name" value="VINORINE SYNTHASE-LIKE"/>
    <property type="match status" value="1"/>
</dbReference>
<gene>
    <name evidence="4" type="ORF">LITE_LOCUS26689</name>
</gene>
<evidence type="ECO:0000313" key="4">
    <source>
        <dbReference type="EMBL" id="CAI0440968.1"/>
    </source>
</evidence>
<evidence type="ECO:0000313" key="5">
    <source>
        <dbReference type="Proteomes" id="UP001154282"/>
    </source>
</evidence>
<dbReference type="Gene3D" id="3.30.559.10">
    <property type="entry name" value="Chloramphenicol acetyltransferase-like domain"/>
    <property type="match status" value="2"/>
</dbReference>
<name>A0AAV0M685_9ROSI</name>
<dbReference type="AlphaFoldDB" id="A0AAV0M685"/>
<dbReference type="PANTHER" id="PTHR31623">
    <property type="entry name" value="F21J9.9"/>
    <property type="match status" value="1"/>
</dbReference>
<organism evidence="4 5">
    <name type="scientific">Linum tenue</name>
    <dbReference type="NCBI Taxonomy" id="586396"/>
    <lineage>
        <taxon>Eukaryota</taxon>
        <taxon>Viridiplantae</taxon>
        <taxon>Streptophyta</taxon>
        <taxon>Embryophyta</taxon>
        <taxon>Tracheophyta</taxon>
        <taxon>Spermatophyta</taxon>
        <taxon>Magnoliopsida</taxon>
        <taxon>eudicotyledons</taxon>
        <taxon>Gunneridae</taxon>
        <taxon>Pentapetalae</taxon>
        <taxon>rosids</taxon>
        <taxon>fabids</taxon>
        <taxon>Malpighiales</taxon>
        <taxon>Linaceae</taxon>
        <taxon>Linum</taxon>
    </lineage>
</organism>
<keyword evidence="5" id="KW-1185">Reference proteome</keyword>
<evidence type="ECO:0000256" key="2">
    <source>
        <dbReference type="ARBA" id="ARBA00022679"/>
    </source>
</evidence>
<keyword evidence="3" id="KW-0012">Acyltransferase</keyword>
<dbReference type="EMBL" id="CAMGYJ010000007">
    <property type="protein sequence ID" value="CAI0440968.1"/>
    <property type="molecule type" value="Genomic_DNA"/>
</dbReference>
<comment type="similarity">
    <text evidence="1">Belongs to the plant acyltransferase family.</text>
</comment>
<sequence length="514" mass="55906">MMQQYRAKALMISSSRIRRCCTETGGEAARGFVVTVRSESMIKPSSPTPPHLRRFKLSLFDLITPPEYYATFVSFYRAPPAAASQHRHHVVLRDSLSKALSHFYPLAGRLELVWGPDGGWGPTPSSFVNCNDEGVLYVEAEADQDMAEFLGDTVPVSEAQLLSQQLGPPRPRVVCPRSSSSQVVYLAAVKTTVFRCGGIAVGVSVSHVVADAQVTGMLLKKWAAFAVGGTTTTADRGYAHDAAASLFQAEESIISGTRSYMRELSEKAAANRLGAVANQRFVFTREAISALKTEARSEQVPDPSRTAAISGLIWKAANDASRETAGAAAATSVLLSVVNLRPRLKVPLQDYPMGNVLWVAAAAATLHIDGNGDDRQVLKQLVKLVKGSVAEVDGDFVEKLQGGTKAHHELQKLLIASWSSNSSINSSTRQYNLSSILRNGMNEVDFGWGKPLWVRFLWLTDEPPGRDNVVLMEATAGDDGAVEALVSLDEREMAIFQQDPHLLRYAVLNPRIRL</sequence>
<keyword evidence="2" id="KW-0808">Transferase</keyword>
<dbReference type="Proteomes" id="UP001154282">
    <property type="component" value="Unassembled WGS sequence"/>
</dbReference>
<evidence type="ECO:0000256" key="3">
    <source>
        <dbReference type="ARBA" id="ARBA00023315"/>
    </source>
</evidence>
<proteinExistence type="inferred from homology"/>